<protein>
    <submittedName>
        <fullName evidence="1">Uncharacterized protein</fullName>
    </submittedName>
</protein>
<name>A0A2Z5FTR7_9BACT</name>
<accession>A0A2Z5FTR7</accession>
<dbReference type="OrthoDB" id="118230at2"/>
<reference evidence="1 2" key="1">
    <citation type="journal article" date="2018" name="Front. Microbiol.">
        <title>Hydrolytic Capabilities as a Key to Environmental Success: Chitinolytic and Cellulolytic Acidobacteria From Acidic Sub-arctic Soils and Boreal Peatlands.</title>
        <authorList>
            <person name="Belova S.E."/>
            <person name="Ravin N.V."/>
            <person name="Pankratov T.A."/>
            <person name="Rakitin A.L."/>
            <person name="Ivanova A.A."/>
            <person name="Beletsky A.V."/>
            <person name="Mardanov A.V."/>
            <person name="Sinninghe Damste J.S."/>
            <person name="Dedysh S.N."/>
        </authorList>
    </citation>
    <scope>NUCLEOTIDE SEQUENCE [LARGE SCALE GENOMIC DNA]</scope>
    <source>
        <strain evidence="1 2">SBC82</strain>
    </source>
</reference>
<organism evidence="1 2">
    <name type="scientific">Acidisarcina polymorpha</name>
    <dbReference type="NCBI Taxonomy" id="2211140"/>
    <lineage>
        <taxon>Bacteria</taxon>
        <taxon>Pseudomonadati</taxon>
        <taxon>Acidobacteriota</taxon>
        <taxon>Terriglobia</taxon>
        <taxon>Terriglobales</taxon>
        <taxon>Acidobacteriaceae</taxon>
        <taxon>Acidisarcina</taxon>
    </lineage>
</organism>
<dbReference type="RefSeq" id="WP_058188595.1">
    <property type="nucleotide sequence ID" value="NZ_CP030840.1"/>
</dbReference>
<dbReference type="EMBL" id="CP030840">
    <property type="protein sequence ID" value="AXC09886.1"/>
    <property type="molecule type" value="Genomic_DNA"/>
</dbReference>
<evidence type="ECO:0000313" key="2">
    <source>
        <dbReference type="Proteomes" id="UP000253606"/>
    </source>
</evidence>
<dbReference type="Proteomes" id="UP000253606">
    <property type="component" value="Chromosome"/>
</dbReference>
<dbReference type="AlphaFoldDB" id="A0A2Z5FTR7"/>
<proteinExistence type="predicted"/>
<keyword evidence="2" id="KW-1185">Reference proteome</keyword>
<sequence>MEAETQGSHLNLETRIRRSKGRTGRTISATAKVTRDEQNEMEAAAMQRGQSLSEWCREVLLAAARGETITPIFTEIVAIRQLLNSTLRNVACGEVMTPQAFQTELQGIRSSKHKAAVEVMQQYARTEVAQ</sequence>
<gene>
    <name evidence="1" type="ORF">ACPOL_0511</name>
</gene>
<dbReference type="KEGG" id="abas:ACPOL_0511"/>
<evidence type="ECO:0000313" key="1">
    <source>
        <dbReference type="EMBL" id="AXC09886.1"/>
    </source>
</evidence>